<accession>A0A1W2TPN3</accession>
<keyword evidence="2" id="KW-1133">Transmembrane helix</keyword>
<keyword evidence="4" id="KW-1185">Reference proteome</keyword>
<feature type="compositionally biased region" description="Polar residues" evidence="1">
    <location>
        <begin position="83"/>
        <end position="104"/>
    </location>
</feature>
<keyword evidence="2" id="KW-0812">Transmembrane</keyword>
<sequence length="186" mass="20550">MDSDGNDAAAVAKTGHIAVVASMIVFVVLTLILWALMGIQIHCLRKQRLSDLEATATAPVVDSDVPLENILRTAKSPKPNAKTGRSSFASWPDTPRSTNISSRSDMPHDSSWYAEERPVRYLLHKVAGWFKRKSPARYNGASNTESTIMLVPEGGRPKTPQPRGASVDELRDNRRRCAESCAYMKR</sequence>
<feature type="transmembrane region" description="Helical" evidence="2">
    <location>
        <begin position="17"/>
        <end position="39"/>
    </location>
</feature>
<organism evidence="3">
    <name type="scientific">Rosellinia necatrix</name>
    <name type="common">White root-rot fungus</name>
    <dbReference type="NCBI Taxonomy" id="77044"/>
    <lineage>
        <taxon>Eukaryota</taxon>
        <taxon>Fungi</taxon>
        <taxon>Dikarya</taxon>
        <taxon>Ascomycota</taxon>
        <taxon>Pezizomycotina</taxon>
        <taxon>Sordariomycetes</taxon>
        <taxon>Xylariomycetidae</taxon>
        <taxon>Xylariales</taxon>
        <taxon>Xylariaceae</taxon>
        <taxon>Rosellinia</taxon>
    </lineage>
</organism>
<protein>
    <submittedName>
        <fullName evidence="3">Uncharacterized protein</fullName>
    </submittedName>
</protein>
<feature type="region of interest" description="Disordered" evidence="1">
    <location>
        <begin position="150"/>
        <end position="169"/>
    </location>
</feature>
<feature type="region of interest" description="Disordered" evidence="1">
    <location>
        <begin position="73"/>
        <end position="109"/>
    </location>
</feature>
<dbReference type="Proteomes" id="UP000054516">
    <property type="component" value="Unassembled WGS sequence"/>
</dbReference>
<evidence type="ECO:0000256" key="2">
    <source>
        <dbReference type="SAM" id="Phobius"/>
    </source>
</evidence>
<proteinExistence type="predicted"/>
<evidence type="ECO:0000313" key="3">
    <source>
        <dbReference type="EMBL" id="GAP90369.1"/>
    </source>
</evidence>
<evidence type="ECO:0000256" key="1">
    <source>
        <dbReference type="SAM" id="MobiDB-lite"/>
    </source>
</evidence>
<dbReference type="OrthoDB" id="4775433at2759"/>
<gene>
    <name evidence="3" type="ORF">SAMD00023353_4900640</name>
</gene>
<evidence type="ECO:0000313" key="4">
    <source>
        <dbReference type="Proteomes" id="UP000054516"/>
    </source>
</evidence>
<dbReference type="EMBL" id="DF977494">
    <property type="protein sequence ID" value="GAP90369.1"/>
    <property type="molecule type" value="Genomic_DNA"/>
</dbReference>
<dbReference type="AlphaFoldDB" id="A0A1W2TPN3"/>
<name>A0A1W2TPN3_ROSNE</name>
<reference evidence="3" key="1">
    <citation type="submission" date="2016-03" db="EMBL/GenBank/DDBJ databases">
        <title>Draft genome sequence of Rosellinia necatrix.</title>
        <authorList>
            <person name="Kanematsu S."/>
        </authorList>
    </citation>
    <scope>NUCLEOTIDE SEQUENCE [LARGE SCALE GENOMIC DNA]</scope>
    <source>
        <strain evidence="3">W97</strain>
    </source>
</reference>
<keyword evidence="2" id="KW-0472">Membrane</keyword>